<dbReference type="EMBL" id="CP001649">
    <property type="protein sequence ID" value="ACS81344.1"/>
    <property type="molecule type" value="Genomic_DNA"/>
</dbReference>
<name>C6BRW1_MARSD</name>
<dbReference type="KEGG" id="dsa:Desal_3293"/>
<dbReference type="HOGENOM" id="CLU_143943_0_0_7"/>
<gene>
    <name evidence="1" type="ordered locus">Desal_3293</name>
</gene>
<proteinExistence type="predicted"/>
<keyword evidence="2" id="KW-1185">Reference proteome</keyword>
<dbReference type="Proteomes" id="UP000002601">
    <property type="component" value="Chromosome"/>
</dbReference>
<evidence type="ECO:0000313" key="1">
    <source>
        <dbReference type="EMBL" id="ACS81344.1"/>
    </source>
</evidence>
<dbReference type="RefSeq" id="WP_015853160.1">
    <property type="nucleotide sequence ID" value="NC_012881.1"/>
</dbReference>
<reference evidence="1 2" key="1">
    <citation type="submission" date="2009-06" db="EMBL/GenBank/DDBJ databases">
        <title>Complete sequence of Desulfovibrio salexigens DSM 2638.</title>
        <authorList>
            <consortium name="US DOE Joint Genome Institute"/>
            <person name="Lucas S."/>
            <person name="Copeland A."/>
            <person name="Lapidus A."/>
            <person name="Glavina del Rio T."/>
            <person name="Tice H."/>
            <person name="Bruce D."/>
            <person name="Goodwin L."/>
            <person name="Pitluck S."/>
            <person name="Munk A.C."/>
            <person name="Brettin T."/>
            <person name="Detter J.C."/>
            <person name="Han C."/>
            <person name="Tapia R."/>
            <person name="Larimer F."/>
            <person name="Land M."/>
            <person name="Hauser L."/>
            <person name="Kyrpides N."/>
            <person name="Anderson I."/>
            <person name="Wall J.D."/>
            <person name="Arkin A.P."/>
            <person name="Dehal P."/>
            <person name="Chivian D."/>
            <person name="Giles B."/>
            <person name="Hazen T.C."/>
        </authorList>
    </citation>
    <scope>NUCLEOTIDE SEQUENCE [LARGE SCALE GENOMIC DNA]</scope>
    <source>
        <strain evidence="2">ATCC 14822 / DSM 2638 / NCIMB 8403 / VKM B-1763</strain>
    </source>
</reference>
<accession>C6BRW1</accession>
<sequence length="139" mass="14879">MIDEEYETGFMVVSCSGGSGSGQAANSLAVELNKSGFAKMVCLAGIGAGLDECVEEAGKVRDLIVIDGCEKGCSQIMLRKMGIEPVHTFCLTKMGVECPVTEVDPAMLEELRKKIKLLFGQQRADSKYAVCGCDTCVRE</sequence>
<dbReference type="STRING" id="526222.Desal_3293"/>
<organism evidence="1 2">
    <name type="scientific">Maridesulfovibrio salexigens (strain ATCC 14822 / DSM 2638 / NCIMB 8403 / VKM B-1763)</name>
    <name type="common">Desulfovibrio salexigens</name>
    <dbReference type="NCBI Taxonomy" id="526222"/>
    <lineage>
        <taxon>Bacteria</taxon>
        <taxon>Pseudomonadati</taxon>
        <taxon>Thermodesulfobacteriota</taxon>
        <taxon>Desulfovibrionia</taxon>
        <taxon>Desulfovibrionales</taxon>
        <taxon>Desulfovibrionaceae</taxon>
        <taxon>Maridesulfovibrio</taxon>
    </lineage>
</organism>
<evidence type="ECO:0000313" key="2">
    <source>
        <dbReference type="Proteomes" id="UP000002601"/>
    </source>
</evidence>
<dbReference type="InterPro" id="IPR014958">
    <property type="entry name" value="DGC"/>
</dbReference>
<protein>
    <submittedName>
        <fullName evidence="1">DGC domain protein</fullName>
    </submittedName>
</protein>
<dbReference type="AlphaFoldDB" id="C6BRW1"/>
<dbReference type="eggNOG" id="COG4273">
    <property type="taxonomic scope" value="Bacteria"/>
</dbReference>
<dbReference type="Pfam" id="PF08859">
    <property type="entry name" value="DGC"/>
    <property type="match status" value="1"/>
</dbReference>